<organism evidence="1 2">
    <name type="scientific">Brachionus calyciflorus</name>
    <dbReference type="NCBI Taxonomy" id="104777"/>
    <lineage>
        <taxon>Eukaryota</taxon>
        <taxon>Metazoa</taxon>
        <taxon>Spiralia</taxon>
        <taxon>Gnathifera</taxon>
        <taxon>Rotifera</taxon>
        <taxon>Eurotatoria</taxon>
        <taxon>Monogononta</taxon>
        <taxon>Pseudotrocha</taxon>
        <taxon>Ploima</taxon>
        <taxon>Brachionidae</taxon>
        <taxon>Brachionus</taxon>
    </lineage>
</organism>
<proteinExistence type="predicted"/>
<evidence type="ECO:0000313" key="2">
    <source>
        <dbReference type="Proteomes" id="UP000663879"/>
    </source>
</evidence>
<evidence type="ECO:0008006" key="3">
    <source>
        <dbReference type="Google" id="ProtNLM"/>
    </source>
</evidence>
<reference evidence="1" key="1">
    <citation type="submission" date="2021-02" db="EMBL/GenBank/DDBJ databases">
        <authorList>
            <person name="Nowell W R."/>
        </authorList>
    </citation>
    <scope>NUCLEOTIDE SEQUENCE</scope>
    <source>
        <strain evidence="1">Ploen Becks lab</strain>
    </source>
</reference>
<gene>
    <name evidence="1" type="ORF">OXX778_LOCUS14690</name>
</gene>
<dbReference type="InterPro" id="IPR053720">
    <property type="entry name" value="Psm_Assembly_Chaperone"/>
</dbReference>
<dbReference type="GO" id="GO:0043248">
    <property type="term" value="P:proteasome assembly"/>
    <property type="evidence" value="ECO:0007669"/>
    <property type="project" value="InterPro"/>
</dbReference>
<dbReference type="AlphaFoldDB" id="A0A814E9B3"/>
<dbReference type="EMBL" id="CAJNOC010003074">
    <property type="protein sequence ID" value="CAF0966418.1"/>
    <property type="molecule type" value="Genomic_DNA"/>
</dbReference>
<dbReference type="InterPro" id="IPR018788">
    <property type="entry name" value="Proteasome_assmbl_chp_3"/>
</dbReference>
<accession>A0A814E9B3</accession>
<comment type="caution">
    <text evidence="1">The sequence shown here is derived from an EMBL/GenBank/DDBJ whole genome shotgun (WGS) entry which is preliminary data.</text>
</comment>
<evidence type="ECO:0000313" key="1">
    <source>
        <dbReference type="EMBL" id="CAF0966418.1"/>
    </source>
</evidence>
<protein>
    <recommendedName>
        <fullName evidence="3">Proteasome assembly chaperone 3</fullName>
    </recommendedName>
</protein>
<dbReference type="PANTHER" id="PTHR31051">
    <property type="entry name" value="PROTEASOME ASSEMBLY CHAPERONE 3"/>
    <property type="match status" value="1"/>
</dbReference>
<dbReference type="Gene3D" id="3.30.230.90">
    <property type="match status" value="1"/>
</dbReference>
<keyword evidence="2" id="KW-1185">Reference proteome</keyword>
<dbReference type="Proteomes" id="UP000663879">
    <property type="component" value="Unassembled WGS sequence"/>
</dbReference>
<dbReference type="PANTHER" id="PTHR31051:SF1">
    <property type="entry name" value="PROTEASOME ASSEMBLY CHAPERONE 3"/>
    <property type="match status" value="1"/>
</dbReference>
<sequence>MTDVELSDIELRLKKYSIENQNLLKFKKLVKIDSTNVDLICIDYSDKLFLSISTNDRFGSVLFAKSEKVSGLAERIFTIKQLFGQSEITLEVFSRSLAEKLYKLFSIEKPILLSIGIKKDQLENLNLFKAIEKNILELFRD</sequence>
<dbReference type="Pfam" id="PF10178">
    <property type="entry name" value="PAC3"/>
    <property type="match status" value="1"/>
</dbReference>
<dbReference type="OrthoDB" id="5839at2759"/>
<name>A0A814E9B3_9BILA</name>